<keyword evidence="2" id="KW-1185">Reference proteome</keyword>
<accession>A0A4Y2WTW5</accession>
<comment type="caution">
    <text evidence="1">The sequence shown here is derived from an EMBL/GenBank/DDBJ whole genome shotgun (WGS) entry which is preliminary data.</text>
</comment>
<proteinExistence type="predicted"/>
<sequence length="200" mass="22989">MDKQLNFRAHISQVKEKYNKAFRAQYSLICRNSSLNLNNKVLIYLAYLRPILTYASPIWAFTARSNLGSIQVLENNTLRMIANARWYHRNIDIRNALNLPSLPHFIQKLAKNFYGKLPDINNPELAKIPVYDHNDKQNPFSSLTVVMEDVEEAAERARLSANNDSAMGDIEPHTRPAVPGRTCEHRIEKVRLESEMSNPV</sequence>
<dbReference type="AlphaFoldDB" id="A0A4Y2WTW5"/>
<protein>
    <recommendedName>
        <fullName evidence="3">RNA-directed DNA polymerase from mobile element jockey</fullName>
    </recommendedName>
</protein>
<reference evidence="1 2" key="1">
    <citation type="journal article" date="2019" name="Sci. Rep.">
        <title>Orb-weaving spider Araneus ventricosus genome elucidates the spidroin gene catalogue.</title>
        <authorList>
            <person name="Kono N."/>
            <person name="Nakamura H."/>
            <person name="Ohtoshi R."/>
            <person name="Moran D.A.P."/>
            <person name="Shinohara A."/>
            <person name="Yoshida Y."/>
            <person name="Fujiwara M."/>
            <person name="Mori M."/>
            <person name="Tomita M."/>
            <person name="Arakawa K."/>
        </authorList>
    </citation>
    <scope>NUCLEOTIDE SEQUENCE [LARGE SCALE GENOMIC DNA]</scope>
</reference>
<name>A0A4Y2WTW5_ARAVE</name>
<dbReference type="OrthoDB" id="6471710at2759"/>
<organism evidence="1 2">
    <name type="scientific">Araneus ventricosus</name>
    <name type="common">Orbweaver spider</name>
    <name type="synonym">Epeira ventricosa</name>
    <dbReference type="NCBI Taxonomy" id="182803"/>
    <lineage>
        <taxon>Eukaryota</taxon>
        <taxon>Metazoa</taxon>
        <taxon>Ecdysozoa</taxon>
        <taxon>Arthropoda</taxon>
        <taxon>Chelicerata</taxon>
        <taxon>Arachnida</taxon>
        <taxon>Araneae</taxon>
        <taxon>Araneomorphae</taxon>
        <taxon>Entelegynae</taxon>
        <taxon>Araneoidea</taxon>
        <taxon>Araneidae</taxon>
        <taxon>Araneus</taxon>
    </lineage>
</organism>
<evidence type="ECO:0000313" key="1">
    <source>
        <dbReference type="EMBL" id="GBO40074.1"/>
    </source>
</evidence>
<dbReference type="Proteomes" id="UP000499080">
    <property type="component" value="Unassembled WGS sequence"/>
</dbReference>
<evidence type="ECO:0000313" key="2">
    <source>
        <dbReference type="Proteomes" id="UP000499080"/>
    </source>
</evidence>
<dbReference type="EMBL" id="BGPR01065241">
    <property type="protein sequence ID" value="GBO40074.1"/>
    <property type="molecule type" value="Genomic_DNA"/>
</dbReference>
<evidence type="ECO:0008006" key="3">
    <source>
        <dbReference type="Google" id="ProtNLM"/>
    </source>
</evidence>
<gene>
    <name evidence="1" type="ORF">AVEN_756_1</name>
</gene>